<dbReference type="RefSeq" id="WP_169380365.1">
    <property type="nucleotide sequence ID" value="NZ_JAAXLA010000008.1"/>
</dbReference>
<name>A0ABX1S9Q2_9PSEU</name>
<accession>A0ABX1S9Q2</accession>
<protein>
    <submittedName>
        <fullName evidence="1">Glycosyltransferase family 4 protein</fullName>
    </submittedName>
</protein>
<dbReference type="EMBL" id="JAAXLA010000008">
    <property type="protein sequence ID" value="NMH96979.1"/>
    <property type="molecule type" value="Genomic_DNA"/>
</dbReference>
<organism evidence="1 2">
    <name type="scientific">Pseudonocardia acidicola</name>
    <dbReference type="NCBI Taxonomy" id="2724939"/>
    <lineage>
        <taxon>Bacteria</taxon>
        <taxon>Bacillati</taxon>
        <taxon>Actinomycetota</taxon>
        <taxon>Actinomycetes</taxon>
        <taxon>Pseudonocardiales</taxon>
        <taxon>Pseudonocardiaceae</taxon>
        <taxon>Pseudonocardia</taxon>
    </lineage>
</organism>
<evidence type="ECO:0000313" key="1">
    <source>
        <dbReference type="EMBL" id="NMH96979.1"/>
    </source>
</evidence>
<sequence length="321" mass="33294">MKVLVHAPGPAHHGVVRHAADVARLAAEHGARPVELGAQLTHAQFTDALYGADIASAADAFTAWARSAPRPLVVTLHDVPGADPDPARDARRGAGYARVIAACDGVIVSAEHEAAKVERLTGRVPHMVELPIEPLPDGGVAPEWAGRTTLGVLGFVHPGKGHAAAIDAAARTGAAPLVVALGAVAPGHDELYAALLRRAAHRGVELLVTGPLTDADLAAGARTVTVALAPYRGVSASGSLATWLACGRRPLVARGTYACELERRRPGTLHLYEGDAALDADLRRGLADDTFTRLDGPPPRPDVGAAHVAIYRRLLGCSGWP</sequence>
<dbReference type="Proteomes" id="UP000820669">
    <property type="component" value="Unassembled WGS sequence"/>
</dbReference>
<proteinExistence type="predicted"/>
<dbReference type="Gene3D" id="3.40.50.2000">
    <property type="entry name" value="Glycogen Phosphorylase B"/>
    <property type="match status" value="1"/>
</dbReference>
<evidence type="ECO:0000313" key="2">
    <source>
        <dbReference type="Proteomes" id="UP000820669"/>
    </source>
</evidence>
<gene>
    <name evidence="1" type="ORF">HF526_06550</name>
</gene>
<dbReference type="SUPFAM" id="SSF53756">
    <property type="entry name" value="UDP-Glycosyltransferase/glycogen phosphorylase"/>
    <property type="match status" value="1"/>
</dbReference>
<reference evidence="1 2" key="1">
    <citation type="submission" date="2020-04" db="EMBL/GenBank/DDBJ databases">
        <authorList>
            <person name="Klaysubun C."/>
            <person name="Duangmal K."/>
            <person name="Lipun K."/>
        </authorList>
    </citation>
    <scope>NUCLEOTIDE SEQUENCE [LARGE SCALE GENOMIC DNA]</scope>
    <source>
        <strain evidence="1 2">K10HN5</strain>
    </source>
</reference>
<comment type="caution">
    <text evidence="1">The sequence shown here is derived from an EMBL/GenBank/DDBJ whole genome shotgun (WGS) entry which is preliminary data.</text>
</comment>
<keyword evidence="2" id="KW-1185">Reference proteome</keyword>